<protein>
    <submittedName>
        <fullName evidence="2">Uncharacterized protein</fullName>
    </submittedName>
</protein>
<gene>
    <name evidence="2" type="ORF">AKJ41_01565</name>
</gene>
<evidence type="ECO:0000313" key="2">
    <source>
        <dbReference type="EMBL" id="KXB01411.1"/>
    </source>
</evidence>
<organism evidence="2 3">
    <name type="scientific">candidate division MSBL1 archaeon SCGC-AAA259O05</name>
    <dbReference type="NCBI Taxonomy" id="1698271"/>
    <lineage>
        <taxon>Archaea</taxon>
        <taxon>Methanobacteriati</taxon>
        <taxon>Methanobacteriota</taxon>
        <taxon>candidate division MSBL1</taxon>
    </lineage>
</organism>
<reference evidence="2 3" key="1">
    <citation type="journal article" date="2016" name="Sci. Rep.">
        <title>Metabolic traits of an uncultured archaeal lineage -MSBL1- from brine pools of the Red Sea.</title>
        <authorList>
            <person name="Mwirichia R."/>
            <person name="Alam I."/>
            <person name="Rashid M."/>
            <person name="Vinu M."/>
            <person name="Ba-Alawi W."/>
            <person name="Anthony Kamau A."/>
            <person name="Kamanda Ngugi D."/>
            <person name="Goker M."/>
            <person name="Klenk H.P."/>
            <person name="Bajic V."/>
            <person name="Stingl U."/>
        </authorList>
    </citation>
    <scope>NUCLEOTIDE SEQUENCE [LARGE SCALE GENOMIC DNA]</scope>
    <source>
        <strain evidence="2">SCGC-AAA259O05</strain>
    </source>
</reference>
<evidence type="ECO:0000313" key="3">
    <source>
        <dbReference type="Proteomes" id="UP000070344"/>
    </source>
</evidence>
<accession>A0A133V4R3</accession>
<feature type="region of interest" description="Disordered" evidence="1">
    <location>
        <begin position="1"/>
        <end position="69"/>
    </location>
</feature>
<dbReference type="EMBL" id="LHXV01000013">
    <property type="protein sequence ID" value="KXB01411.1"/>
    <property type="molecule type" value="Genomic_DNA"/>
</dbReference>
<name>A0A133V4R3_9EURY</name>
<feature type="compositionally biased region" description="Basic and acidic residues" evidence="1">
    <location>
        <begin position="37"/>
        <end position="50"/>
    </location>
</feature>
<dbReference type="Proteomes" id="UP000070344">
    <property type="component" value="Unassembled WGS sequence"/>
</dbReference>
<proteinExistence type="predicted"/>
<comment type="caution">
    <text evidence="2">The sequence shown here is derived from an EMBL/GenBank/DDBJ whole genome shotgun (WGS) entry which is preliminary data.</text>
</comment>
<evidence type="ECO:0000256" key="1">
    <source>
        <dbReference type="SAM" id="MobiDB-lite"/>
    </source>
</evidence>
<dbReference type="AlphaFoldDB" id="A0A133V4R3"/>
<keyword evidence="3" id="KW-1185">Reference proteome</keyword>
<sequence>MFEPHPKITPTNKKGNEKELWRGRGRKANPQSSTSRTPERWGGKNMSAREKHPHLKSGLSPGTPLKTII</sequence>